<organism evidence="2 3">
    <name type="scientific">Alteromonas aestuariivivens</name>
    <dbReference type="NCBI Taxonomy" id="1938339"/>
    <lineage>
        <taxon>Bacteria</taxon>
        <taxon>Pseudomonadati</taxon>
        <taxon>Pseudomonadota</taxon>
        <taxon>Gammaproteobacteria</taxon>
        <taxon>Alteromonadales</taxon>
        <taxon>Alteromonadaceae</taxon>
        <taxon>Alteromonas/Salinimonas group</taxon>
        <taxon>Alteromonas</taxon>
    </lineage>
</organism>
<proteinExistence type="predicted"/>
<evidence type="ECO:0000313" key="2">
    <source>
        <dbReference type="EMBL" id="RDV25620.1"/>
    </source>
</evidence>
<feature type="compositionally biased region" description="Polar residues" evidence="1">
    <location>
        <begin position="109"/>
        <end position="122"/>
    </location>
</feature>
<gene>
    <name evidence="2" type="ORF">DXV75_10060</name>
</gene>
<dbReference type="AlphaFoldDB" id="A0A3D8M7I1"/>
<evidence type="ECO:0000313" key="3">
    <source>
        <dbReference type="Proteomes" id="UP000256561"/>
    </source>
</evidence>
<comment type="caution">
    <text evidence="2">The sequence shown here is derived from an EMBL/GenBank/DDBJ whole genome shotgun (WGS) entry which is preliminary data.</text>
</comment>
<name>A0A3D8M7I1_9ALTE</name>
<reference evidence="3" key="1">
    <citation type="submission" date="2018-08" db="EMBL/GenBank/DDBJ databases">
        <authorList>
            <person name="Zhang J."/>
            <person name="Du Z.-J."/>
        </authorList>
    </citation>
    <scope>NUCLEOTIDE SEQUENCE [LARGE SCALE GENOMIC DNA]</scope>
    <source>
        <strain evidence="3">KCTC 52655</strain>
    </source>
</reference>
<protein>
    <submittedName>
        <fullName evidence="2">Uncharacterized protein</fullName>
    </submittedName>
</protein>
<evidence type="ECO:0000256" key="1">
    <source>
        <dbReference type="SAM" id="MobiDB-lite"/>
    </source>
</evidence>
<dbReference type="OrthoDB" id="6329619at2"/>
<keyword evidence="3" id="KW-1185">Reference proteome</keyword>
<sequence length="213" mass="23123">MKTWTLLPLVVFIAIAGYQYGYYHAKLELSEADKKRISIVVDDSSLSGMTSQRKEFGVQAAELPAQLSALEVDGRVEASASSASPTEAGIVSERALQIAGERSAEPVSDSENSDGTETGTNDNEQDLAAATQLLDFLQLHPEAEHWNLHSVKCEAGECQLIGEFQGPPETFMSVLREMQLQSWWRYAGASSNTTASGATTHFVLSLTQSRVHS</sequence>
<feature type="region of interest" description="Disordered" evidence="1">
    <location>
        <begin position="101"/>
        <end position="122"/>
    </location>
</feature>
<dbReference type="Proteomes" id="UP000256561">
    <property type="component" value="Unassembled WGS sequence"/>
</dbReference>
<accession>A0A3D8M7I1</accession>
<dbReference type="EMBL" id="QRHA01000006">
    <property type="protein sequence ID" value="RDV25620.1"/>
    <property type="molecule type" value="Genomic_DNA"/>
</dbReference>
<dbReference type="RefSeq" id="WP_115593276.1">
    <property type="nucleotide sequence ID" value="NZ_QRHA01000006.1"/>
</dbReference>